<name>A0ABQ4CAQ1_9ACTN</name>
<dbReference type="PROSITE" id="PS51257">
    <property type="entry name" value="PROKAR_LIPOPROTEIN"/>
    <property type="match status" value="1"/>
</dbReference>
<dbReference type="InterPro" id="IPR032710">
    <property type="entry name" value="NTF2-like_dom_sf"/>
</dbReference>
<protein>
    <recommendedName>
        <fullName evidence="1">SnoaL-like domain-containing protein</fullName>
    </recommendedName>
</protein>
<dbReference type="Gene3D" id="3.10.450.50">
    <property type="match status" value="1"/>
</dbReference>
<accession>A0ABQ4CAQ1</accession>
<dbReference type="SUPFAM" id="SSF54427">
    <property type="entry name" value="NTF2-like"/>
    <property type="match status" value="1"/>
</dbReference>
<dbReference type="Proteomes" id="UP000624325">
    <property type="component" value="Unassembled WGS sequence"/>
</dbReference>
<dbReference type="InterPro" id="IPR037401">
    <property type="entry name" value="SnoaL-like"/>
</dbReference>
<dbReference type="RefSeq" id="WP_203706682.1">
    <property type="nucleotide sequence ID" value="NZ_BAAALU010000004.1"/>
</dbReference>
<reference evidence="2 3" key="1">
    <citation type="submission" date="2021-01" db="EMBL/GenBank/DDBJ databases">
        <title>Whole genome shotgun sequence of Asanoa iriomotensis NBRC 100142.</title>
        <authorList>
            <person name="Komaki H."/>
            <person name="Tamura T."/>
        </authorList>
    </citation>
    <scope>NUCLEOTIDE SEQUENCE [LARGE SCALE GENOMIC DNA]</scope>
    <source>
        <strain evidence="2 3">NBRC 100142</strain>
    </source>
</reference>
<feature type="domain" description="SnoaL-like" evidence="1">
    <location>
        <begin position="47"/>
        <end position="141"/>
    </location>
</feature>
<organism evidence="2 3">
    <name type="scientific">Asanoa iriomotensis</name>
    <dbReference type="NCBI Taxonomy" id="234613"/>
    <lineage>
        <taxon>Bacteria</taxon>
        <taxon>Bacillati</taxon>
        <taxon>Actinomycetota</taxon>
        <taxon>Actinomycetes</taxon>
        <taxon>Micromonosporales</taxon>
        <taxon>Micromonosporaceae</taxon>
        <taxon>Asanoa</taxon>
    </lineage>
</organism>
<gene>
    <name evidence="2" type="ORF">Air01nite_59510</name>
</gene>
<keyword evidence="3" id="KW-1185">Reference proteome</keyword>
<comment type="caution">
    <text evidence="2">The sequence shown here is derived from an EMBL/GenBank/DDBJ whole genome shotgun (WGS) entry which is preliminary data.</text>
</comment>
<evidence type="ECO:0000259" key="1">
    <source>
        <dbReference type="Pfam" id="PF12680"/>
    </source>
</evidence>
<dbReference type="EMBL" id="BONC01000055">
    <property type="protein sequence ID" value="GIF59856.1"/>
    <property type="molecule type" value="Genomic_DNA"/>
</dbReference>
<sequence>MRPALIAATLTLFLATGCDTGPAPGPDEATQPAASQPVDQARAETVAQRFAEAANAGDRTAVTALFAPDARFDSVGRIYPDRTAIIDTFLGPEVLDAGGRYAPGEQRWEGDRLVVSYTFTTRSGGQERFTYAYLIQDGLIRDVVGRYVR</sequence>
<dbReference type="Pfam" id="PF12680">
    <property type="entry name" value="SnoaL_2"/>
    <property type="match status" value="1"/>
</dbReference>
<evidence type="ECO:0000313" key="3">
    <source>
        <dbReference type="Proteomes" id="UP000624325"/>
    </source>
</evidence>
<evidence type="ECO:0000313" key="2">
    <source>
        <dbReference type="EMBL" id="GIF59856.1"/>
    </source>
</evidence>
<proteinExistence type="predicted"/>